<feature type="domain" description="GST N-terminal" evidence="1">
    <location>
        <begin position="1"/>
        <end position="80"/>
    </location>
</feature>
<comment type="caution">
    <text evidence="2">The sequence shown here is derived from an EMBL/GenBank/DDBJ whole genome shotgun (WGS) entry which is preliminary data.</text>
</comment>
<dbReference type="InterPro" id="IPR004045">
    <property type="entry name" value="Glutathione_S-Trfase_N"/>
</dbReference>
<reference evidence="3" key="1">
    <citation type="submission" date="2018-05" db="EMBL/GenBank/DDBJ databases">
        <authorList>
            <person name="Liu B.-T."/>
        </authorList>
    </citation>
    <scope>NUCLEOTIDE SEQUENCE [LARGE SCALE GENOMIC DNA]</scope>
    <source>
        <strain evidence="3">WD6-1</strain>
    </source>
</reference>
<dbReference type="RefSeq" id="WP_109252521.1">
    <property type="nucleotide sequence ID" value="NZ_QEXV01000003.1"/>
</dbReference>
<evidence type="ECO:0000313" key="3">
    <source>
        <dbReference type="Proteomes" id="UP000245168"/>
    </source>
</evidence>
<keyword evidence="2" id="KW-0808">Transferase</keyword>
<sequence>MKLLSSPTSPYARKCKALILEKSLETRIHVEELNPLDDPGELHAANPLGKVPALVRDNAPAIVGSAAICDYIDTLNDETWIPARGESRTLVMRQQALADGLLDLTVGRRLETNRDDELRYPYWIERWERAITRTLDVLEDSERSRFERSVDLGALAVAVALGYLDFRYPEFDWREGRPGLAEFAEKWFARESFVETAPPKSA</sequence>
<dbReference type="Pfam" id="PF13410">
    <property type="entry name" value="GST_C_2"/>
    <property type="match status" value="1"/>
</dbReference>
<evidence type="ECO:0000313" key="2">
    <source>
        <dbReference type="EMBL" id="PWE17290.1"/>
    </source>
</evidence>
<keyword evidence="3" id="KW-1185">Reference proteome</keyword>
<dbReference type="GO" id="GO:0016740">
    <property type="term" value="F:transferase activity"/>
    <property type="evidence" value="ECO:0007669"/>
    <property type="project" value="UniProtKB-KW"/>
</dbReference>
<dbReference type="InterPro" id="IPR036282">
    <property type="entry name" value="Glutathione-S-Trfase_C_sf"/>
</dbReference>
<dbReference type="OrthoDB" id="9795329at2"/>
<dbReference type="PROSITE" id="PS50404">
    <property type="entry name" value="GST_NTER"/>
    <property type="match status" value="1"/>
</dbReference>
<accession>A0A2U2BTH7</accession>
<dbReference type="Pfam" id="PF13417">
    <property type="entry name" value="GST_N_3"/>
    <property type="match status" value="1"/>
</dbReference>
<dbReference type="AlphaFoldDB" id="A0A2U2BTH7"/>
<dbReference type="SUPFAM" id="SSF47616">
    <property type="entry name" value="GST C-terminal domain-like"/>
    <property type="match status" value="1"/>
</dbReference>
<protein>
    <submittedName>
        <fullName evidence="2">Glutathione S-transferase</fullName>
    </submittedName>
</protein>
<gene>
    <name evidence="2" type="ORF">DDZ18_06270</name>
</gene>
<dbReference type="Gene3D" id="3.40.30.10">
    <property type="entry name" value="Glutaredoxin"/>
    <property type="match status" value="1"/>
</dbReference>
<dbReference type="EMBL" id="QEXV01000003">
    <property type="protein sequence ID" value="PWE17290.1"/>
    <property type="molecule type" value="Genomic_DNA"/>
</dbReference>
<dbReference type="CDD" id="cd03205">
    <property type="entry name" value="GST_C_6"/>
    <property type="match status" value="1"/>
</dbReference>
<dbReference type="InterPro" id="IPR036249">
    <property type="entry name" value="Thioredoxin-like_sf"/>
</dbReference>
<proteinExistence type="predicted"/>
<dbReference type="Proteomes" id="UP000245168">
    <property type="component" value="Unassembled WGS sequence"/>
</dbReference>
<name>A0A2U2BTH7_9PROT</name>
<dbReference type="SUPFAM" id="SSF52833">
    <property type="entry name" value="Thioredoxin-like"/>
    <property type="match status" value="1"/>
</dbReference>
<dbReference type="Gene3D" id="1.20.1050.10">
    <property type="match status" value="1"/>
</dbReference>
<evidence type="ECO:0000259" key="1">
    <source>
        <dbReference type="PROSITE" id="PS50404"/>
    </source>
</evidence>
<organism evidence="2 3">
    <name type="scientific">Marinicauda salina</name>
    <dbReference type="NCBI Taxonomy" id="2135793"/>
    <lineage>
        <taxon>Bacteria</taxon>
        <taxon>Pseudomonadati</taxon>
        <taxon>Pseudomonadota</taxon>
        <taxon>Alphaproteobacteria</taxon>
        <taxon>Maricaulales</taxon>
        <taxon>Maricaulaceae</taxon>
        <taxon>Marinicauda</taxon>
    </lineage>
</organism>